<dbReference type="RefSeq" id="WP_038410753.1">
    <property type="nucleotide sequence ID" value="NZ_CP009455.1"/>
</dbReference>
<dbReference type="OrthoDB" id="5862074at2"/>
<dbReference type="Proteomes" id="UP000029493">
    <property type="component" value="Chromosome"/>
</dbReference>
<dbReference type="PANTHER" id="PTHR32305">
    <property type="match status" value="1"/>
</dbReference>
<dbReference type="eggNOG" id="COG3209">
    <property type="taxonomic scope" value="Bacteria"/>
</dbReference>
<dbReference type="InterPro" id="IPR050708">
    <property type="entry name" value="T6SS_VgrG/RHS"/>
</dbReference>
<dbReference type="PANTHER" id="PTHR32305:SF15">
    <property type="entry name" value="PROTEIN RHSA-RELATED"/>
    <property type="match status" value="1"/>
</dbReference>
<dbReference type="EMBL" id="CP009455">
    <property type="protein sequence ID" value="AIR87970.1"/>
    <property type="molecule type" value="Genomic_DNA"/>
</dbReference>
<sequence length="935" mass="104349">MSPSFPHDPAQSPAPLNASSIHTQGHNFLHAVQSSVDPRTGQFNLSINLPLGEANDLAGPTWSFALGYSAMASQQDEGFGLGWSLRYTQLTLVQNLWTLRLSSGEQFSVDLANSDLGPGGQLAFHDYKLKAMQVSLWTDNDPAGEVGFRILHKTGEAEFLRRVGRSGSQYVLHELRSPEGRSLHFDWARANDVLHLQTVRDGQRTLARYDRQQRVLTLEPDSSEPSQFQFILSNQELTRLVVPEIHAPFTFGYLDQAVGNQRLRLPTQVSGPLGATDRVNWSQTLEASHRLPNNAPIAYMPRVTSWLHTDGPGAPALLRTYGWVGSNNYLGGASPQGFNWEQGRDSLYRLGTRYEYQCIEYQSAGDLALLQAFQLSERNTEQGARNDLDALLAELRQQGVAPSTTITRTWDRHHLQIREVTVSGDCEILQETVYGVDYDQPWLVQPPQCQLPHLNCTTYIDHAVGSRCSEEISYTYDVFGNTLQTSFPTGVIEVNDYYPASGDLMGCPADASGMVRYLKSRTVYPAPGCPGDAPVLRTRYEYEALASLIDGDMDHAVVCLEELVDVRRDTVLESTSQTYERQDKTHYGRQRLVLSTLNGLTTTTRYDYRVVRAPGAPALLETRTQIDGFENTEVSRSVSADTRSLITGLTHSETSADGSQTVYAYDALGRAVRTVIANGTDYETARTCAYHVDDGFVAEHAPRLGDELEVHVALEETDATGQRKRSWLDGSGRLVLMQLEDLDHRPGVFLDIERIRYDAWGRMIEQRSQDWSPEGDLLFSLTQTNDYDDWGNVCRQTAPTGVVTHTRNDPSQRCIEHWQQSPGGALSARQLTILNVAGSPVQSVFYDSQGRSVRTQDSLRDGLDRLIEQRVTPRGGAAQITRFEYDHYGRICKRHQHFTEQDRAHVRTVAFTYAAHSDGDHPESICAAVSIGEQP</sequence>
<accession>A0A089WFA4</accession>
<evidence type="ECO:0000313" key="1">
    <source>
        <dbReference type="EMBL" id="AIR87970.1"/>
    </source>
</evidence>
<dbReference type="AlphaFoldDB" id="A0A089WFA4"/>
<evidence type="ECO:0000313" key="2">
    <source>
        <dbReference type="Proteomes" id="UP000029493"/>
    </source>
</evidence>
<evidence type="ECO:0008006" key="3">
    <source>
        <dbReference type="Google" id="ProtNLM"/>
    </source>
</evidence>
<reference evidence="1 2" key="1">
    <citation type="submission" date="2014-09" db="EMBL/GenBank/DDBJ databases">
        <authorList>
            <person name="Chan K.-G."/>
        </authorList>
    </citation>
    <scope>NUCLEOTIDE SEQUENCE [LARGE SCALE GENOMIC DNA]</scope>
    <source>
        <strain evidence="1 2">ND07</strain>
    </source>
</reference>
<gene>
    <name evidence="1" type="ORF">LK03_01390</name>
</gene>
<dbReference type="Gene3D" id="2.180.10.10">
    <property type="entry name" value="RHS repeat-associated core"/>
    <property type="match status" value="1"/>
</dbReference>
<keyword evidence="2" id="KW-1185">Reference proteome</keyword>
<dbReference type="STRING" id="157783.LK03_01390"/>
<organism evidence="1 2">
    <name type="scientific">Pseudomonas cremoricolorata</name>
    <dbReference type="NCBI Taxonomy" id="157783"/>
    <lineage>
        <taxon>Bacteria</taxon>
        <taxon>Pseudomonadati</taxon>
        <taxon>Pseudomonadota</taxon>
        <taxon>Gammaproteobacteria</taxon>
        <taxon>Pseudomonadales</taxon>
        <taxon>Pseudomonadaceae</taxon>
        <taxon>Pseudomonas</taxon>
    </lineage>
</organism>
<name>A0A089WFA4_9PSED</name>
<proteinExistence type="predicted"/>
<protein>
    <recommendedName>
        <fullName evidence="3">Sugar-binding protein</fullName>
    </recommendedName>
</protein>
<dbReference type="KEGG" id="psw:LK03_01390"/>